<feature type="compositionally biased region" description="Basic and acidic residues" evidence="1">
    <location>
        <begin position="13"/>
        <end position="23"/>
    </location>
</feature>
<feature type="compositionally biased region" description="Polar residues" evidence="1">
    <location>
        <begin position="280"/>
        <end position="292"/>
    </location>
</feature>
<proteinExistence type="predicted"/>
<keyword evidence="3" id="KW-1185">Reference proteome</keyword>
<feature type="compositionally biased region" description="Polar residues" evidence="1">
    <location>
        <begin position="332"/>
        <end position="342"/>
    </location>
</feature>
<feature type="compositionally biased region" description="Polar residues" evidence="1">
    <location>
        <begin position="258"/>
        <end position="271"/>
    </location>
</feature>
<reference evidence="2" key="2">
    <citation type="journal article" date="2023" name="IMA Fungus">
        <title>Comparative genomic study of the Penicillium genus elucidates a diverse pangenome and 15 lateral gene transfer events.</title>
        <authorList>
            <person name="Petersen C."/>
            <person name="Sorensen T."/>
            <person name="Nielsen M.R."/>
            <person name="Sondergaard T.E."/>
            <person name="Sorensen J.L."/>
            <person name="Fitzpatrick D.A."/>
            <person name="Frisvad J.C."/>
            <person name="Nielsen K.L."/>
        </authorList>
    </citation>
    <scope>NUCLEOTIDE SEQUENCE</scope>
    <source>
        <strain evidence="2">IBT 29677</strain>
    </source>
</reference>
<dbReference type="OrthoDB" id="5345625at2759"/>
<comment type="caution">
    <text evidence="2">The sequence shown here is derived from an EMBL/GenBank/DDBJ whole genome shotgun (WGS) entry which is preliminary data.</text>
</comment>
<feature type="compositionally biased region" description="Polar residues" evidence="1">
    <location>
        <begin position="88"/>
        <end position="101"/>
    </location>
</feature>
<dbReference type="RefSeq" id="XP_056484396.1">
    <property type="nucleotide sequence ID" value="XM_056633776.1"/>
</dbReference>
<evidence type="ECO:0000256" key="1">
    <source>
        <dbReference type="SAM" id="MobiDB-lite"/>
    </source>
</evidence>
<evidence type="ECO:0000313" key="2">
    <source>
        <dbReference type="EMBL" id="KAJ5386598.1"/>
    </source>
</evidence>
<dbReference type="AlphaFoldDB" id="A0A9X0B3B7"/>
<name>A0A9X0B3B7_9EURO</name>
<dbReference type="Proteomes" id="UP001147747">
    <property type="component" value="Unassembled WGS sequence"/>
</dbReference>
<protein>
    <submittedName>
        <fullName evidence="2">Uncharacterized protein</fullName>
    </submittedName>
</protein>
<feature type="region of interest" description="Disordered" evidence="1">
    <location>
        <begin position="218"/>
        <end position="350"/>
    </location>
</feature>
<feature type="compositionally biased region" description="Basic and acidic residues" evidence="1">
    <location>
        <begin position="294"/>
        <end position="314"/>
    </location>
</feature>
<organism evidence="2 3">
    <name type="scientific">Penicillium cosmopolitanum</name>
    <dbReference type="NCBI Taxonomy" id="1131564"/>
    <lineage>
        <taxon>Eukaryota</taxon>
        <taxon>Fungi</taxon>
        <taxon>Dikarya</taxon>
        <taxon>Ascomycota</taxon>
        <taxon>Pezizomycotina</taxon>
        <taxon>Eurotiomycetes</taxon>
        <taxon>Eurotiomycetidae</taxon>
        <taxon>Eurotiales</taxon>
        <taxon>Aspergillaceae</taxon>
        <taxon>Penicillium</taxon>
    </lineage>
</organism>
<dbReference type="EMBL" id="JAPZBU010000009">
    <property type="protein sequence ID" value="KAJ5386598.1"/>
    <property type="molecule type" value="Genomic_DNA"/>
</dbReference>
<gene>
    <name evidence="2" type="ORF">N7509_009139</name>
</gene>
<dbReference type="GeneID" id="81372756"/>
<feature type="region of interest" description="Disordered" evidence="1">
    <location>
        <begin position="80"/>
        <end position="159"/>
    </location>
</feature>
<evidence type="ECO:0000313" key="3">
    <source>
        <dbReference type="Proteomes" id="UP001147747"/>
    </source>
</evidence>
<accession>A0A9X0B3B7</accession>
<feature type="region of interest" description="Disordered" evidence="1">
    <location>
        <begin position="1"/>
        <end position="23"/>
    </location>
</feature>
<feature type="compositionally biased region" description="Polar residues" evidence="1">
    <location>
        <begin position="218"/>
        <end position="230"/>
    </location>
</feature>
<sequence length="350" mass="38347">MMQSTTMPFSPIKDGRRILGEKDTNACLSPAHQSKQSLSVVGTPTKRTLFTNVSPKKLLPSPIFAGQKRTRDQVDEVEINTGCGQDPLGSQESSSQSTIKQSIHEPAQVPNATDVNVVGVETPTSTTQPERDETSEDQMETEMLPTASQSLENDTRSMPEDSNARKMFIQEKALLLRNTLQTAMRNVTSHQFDRRVSELEAHSRKCPRISLAALSSPSVSFKNTTPSQFRTPRIGTTADMTSTPFRSTPDLPRRRSAFANSSSCVKPSQRTPPRAFGSPMQLSSPPATVVRQSRTREVSEEPMSKEEPEKHEELSPSQRGDAVDGLLKLMSTAGSQDSSDAWTGQVDGRG</sequence>
<reference evidence="2" key="1">
    <citation type="submission" date="2022-12" db="EMBL/GenBank/DDBJ databases">
        <authorList>
            <person name="Petersen C."/>
        </authorList>
    </citation>
    <scope>NUCLEOTIDE SEQUENCE</scope>
    <source>
        <strain evidence="2">IBT 29677</strain>
    </source>
</reference>